<protein>
    <submittedName>
        <fullName evidence="6">Uncharacterized protein</fullName>
    </submittedName>
</protein>
<keyword evidence="2" id="KW-0999">Mitochondrion inner membrane</keyword>
<evidence type="ECO:0000256" key="3">
    <source>
        <dbReference type="ARBA" id="ARBA00023128"/>
    </source>
</evidence>
<organism evidence="6 7">
    <name type="scientific">Oculimacula yallundae</name>
    <dbReference type="NCBI Taxonomy" id="86028"/>
    <lineage>
        <taxon>Eukaryota</taxon>
        <taxon>Fungi</taxon>
        <taxon>Dikarya</taxon>
        <taxon>Ascomycota</taxon>
        <taxon>Pezizomycotina</taxon>
        <taxon>Leotiomycetes</taxon>
        <taxon>Helotiales</taxon>
        <taxon>Ploettnerulaceae</taxon>
        <taxon>Oculimacula</taxon>
    </lineage>
</organism>
<dbReference type="InterPro" id="IPR039297">
    <property type="entry name" value="COX7a"/>
</dbReference>
<comment type="subcellular location">
    <subcellularLocation>
        <location evidence="1">Mitochondrion inner membrane</location>
    </subcellularLocation>
</comment>
<dbReference type="EMBL" id="JAZHXI010000013">
    <property type="protein sequence ID" value="KAL2064567.1"/>
    <property type="molecule type" value="Genomic_DNA"/>
</dbReference>
<dbReference type="Pfam" id="PF02238">
    <property type="entry name" value="COX7a"/>
    <property type="match status" value="1"/>
</dbReference>
<evidence type="ECO:0000313" key="7">
    <source>
        <dbReference type="Proteomes" id="UP001595075"/>
    </source>
</evidence>
<sequence length="155" mass="17605">MKLDFQDLVPAGAAAKALRACEVESLVIHANCATSSRASHRTTSNQRNRTSLHSQPRLESSIFTMAGFVNRENRVPHYQRMFQQGAKQHVRQWNQTPKSKMILYPYYAALFGGLAGTINVHDGQTHPGTQDMVRKELDALNRRPELDIAIDYRRQ</sequence>
<evidence type="ECO:0000313" key="6">
    <source>
        <dbReference type="EMBL" id="KAL2064567.1"/>
    </source>
</evidence>
<keyword evidence="7" id="KW-1185">Reference proteome</keyword>
<evidence type="ECO:0000256" key="2">
    <source>
        <dbReference type="ARBA" id="ARBA00022792"/>
    </source>
</evidence>
<feature type="compositionally biased region" description="Polar residues" evidence="5">
    <location>
        <begin position="45"/>
        <end position="56"/>
    </location>
</feature>
<name>A0ABR4C3P7_9HELO</name>
<evidence type="ECO:0000256" key="4">
    <source>
        <dbReference type="ARBA" id="ARBA00023136"/>
    </source>
</evidence>
<reference evidence="6 7" key="1">
    <citation type="journal article" date="2024" name="Commun. Biol.">
        <title>Comparative genomic analysis of thermophilic fungi reveals convergent evolutionary adaptations and gene losses.</title>
        <authorList>
            <person name="Steindorff A.S."/>
            <person name="Aguilar-Pontes M.V."/>
            <person name="Robinson A.J."/>
            <person name="Andreopoulos B."/>
            <person name="LaButti K."/>
            <person name="Kuo A."/>
            <person name="Mondo S."/>
            <person name="Riley R."/>
            <person name="Otillar R."/>
            <person name="Haridas S."/>
            <person name="Lipzen A."/>
            <person name="Grimwood J."/>
            <person name="Schmutz J."/>
            <person name="Clum A."/>
            <person name="Reid I.D."/>
            <person name="Moisan M.C."/>
            <person name="Butler G."/>
            <person name="Nguyen T.T.M."/>
            <person name="Dewar K."/>
            <person name="Conant G."/>
            <person name="Drula E."/>
            <person name="Henrissat B."/>
            <person name="Hansel C."/>
            <person name="Singer S."/>
            <person name="Hutchinson M.I."/>
            <person name="de Vries R.P."/>
            <person name="Natvig D.O."/>
            <person name="Powell A.J."/>
            <person name="Tsang A."/>
            <person name="Grigoriev I.V."/>
        </authorList>
    </citation>
    <scope>NUCLEOTIDE SEQUENCE [LARGE SCALE GENOMIC DNA]</scope>
    <source>
        <strain evidence="6 7">CBS 494.80</strain>
    </source>
</reference>
<evidence type="ECO:0000256" key="1">
    <source>
        <dbReference type="ARBA" id="ARBA00004273"/>
    </source>
</evidence>
<keyword evidence="4" id="KW-0472">Membrane</keyword>
<proteinExistence type="predicted"/>
<feature type="compositionally biased region" description="Low complexity" evidence="5">
    <location>
        <begin position="34"/>
        <end position="44"/>
    </location>
</feature>
<feature type="region of interest" description="Disordered" evidence="5">
    <location>
        <begin position="34"/>
        <end position="56"/>
    </location>
</feature>
<keyword evidence="3" id="KW-0496">Mitochondrion</keyword>
<evidence type="ECO:0000256" key="5">
    <source>
        <dbReference type="SAM" id="MobiDB-lite"/>
    </source>
</evidence>
<gene>
    <name evidence="6" type="ORF">VTL71DRAFT_3704</name>
</gene>
<dbReference type="Proteomes" id="UP001595075">
    <property type="component" value="Unassembled WGS sequence"/>
</dbReference>
<accession>A0ABR4C3P7</accession>
<comment type="caution">
    <text evidence="6">The sequence shown here is derived from an EMBL/GenBank/DDBJ whole genome shotgun (WGS) entry which is preliminary data.</text>
</comment>